<evidence type="ECO:0000256" key="1">
    <source>
        <dbReference type="SAM" id="MobiDB-lite"/>
    </source>
</evidence>
<feature type="non-terminal residue" evidence="2">
    <location>
        <position position="1"/>
    </location>
</feature>
<feature type="region of interest" description="Disordered" evidence="1">
    <location>
        <begin position="138"/>
        <end position="251"/>
    </location>
</feature>
<dbReference type="AlphaFoldDB" id="Q4TCB5"/>
<dbReference type="KEGG" id="tng:GSTEN00003384G001"/>
<proteinExistence type="predicted"/>
<feature type="compositionally biased region" description="Polar residues" evidence="1">
    <location>
        <begin position="202"/>
        <end position="215"/>
    </location>
</feature>
<dbReference type="InterPro" id="IPR018800">
    <property type="entry name" value="PRCC"/>
</dbReference>
<dbReference type="GO" id="GO:0005634">
    <property type="term" value="C:nucleus"/>
    <property type="evidence" value="ECO:0007669"/>
    <property type="project" value="TreeGrafter"/>
</dbReference>
<gene>
    <name evidence="2" type="ORF">GSTENG00003384001</name>
</gene>
<name>Q4TCB5_TETNG</name>
<feature type="region of interest" description="Disordered" evidence="1">
    <location>
        <begin position="1"/>
        <end position="87"/>
    </location>
</feature>
<dbReference type="OrthoDB" id="206969at2759"/>
<comment type="caution">
    <text evidence="2">The sequence shown here is derived from an EMBL/GenBank/DDBJ whole genome shotgun (WGS) entry which is preliminary data.</text>
</comment>
<dbReference type="EMBL" id="CAAE01007011">
    <property type="protein sequence ID" value="CAF89467.1"/>
    <property type="molecule type" value="Genomic_DNA"/>
</dbReference>
<feature type="compositionally biased region" description="Basic and acidic residues" evidence="1">
    <location>
        <begin position="52"/>
        <end position="71"/>
    </location>
</feature>
<organism evidence="2">
    <name type="scientific">Tetraodon nigroviridis</name>
    <name type="common">Spotted green pufferfish</name>
    <name type="synonym">Chelonodon nigroviridis</name>
    <dbReference type="NCBI Taxonomy" id="99883"/>
    <lineage>
        <taxon>Eukaryota</taxon>
        <taxon>Metazoa</taxon>
        <taxon>Chordata</taxon>
        <taxon>Craniata</taxon>
        <taxon>Vertebrata</taxon>
        <taxon>Euteleostomi</taxon>
        <taxon>Actinopterygii</taxon>
        <taxon>Neopterygii</taxon>
        <taxon>Teleostei</taxon>
        <taxon>Neoteleostei</taxon>
        <taxon>Acanthomorphata</taxon>
        <taxon>Eupercaria</taxon>
        <taxon>Tetraodontiformes</taxon>
        <taxon>Tetradontoidea</taxon>
        <taxon>Tetraodontidae</taxon>
        <taxon>Tetraodon</taxon>
    </lineage>
</organism>
<dbReference type="PANTHER" id="PTHR13621">
    <property type="entry name" value="PROLINE-RICH PROTEIN PRCC"/>
    <property type="match status" value="1"/>
</dbReference>
<feature type="compositionally biased region" description="Polar residues" evidence="1">
    <location>
        <begin position="17"/>
        <end position="27"/>
    </location>
</feature>
<sequence length="251" mass="26960">MSLVAYGSSDDSDSEETPTSLPENRTTAGGLFSSLPDPKYSTHGPGKGAQGDPKETRSKDDIDPAQYREDLFSSLPKPKKRTEPVKITVPEIEKRDVSSCGAVDNKMKLQRLRYYCLFQHSGSGLSSLLPQPKNLTLKEVDRPLIPNTLTKRPDPKGTKPGTLSQGLMGSSPSPSAIKAAAKSAALQLARQIADQDNEEEMTPQNYFSLGESSQPLIPEVPSTDAEPGPPAELQPFPPSDGPGQSDAPLDF</sequence>
<protein>
    <submittedName>
        <fullName evidence="2">(spotted green pufferfish) hypothetical protein</fullName>
    </submittedName>
</protein>
<reference evidence="2" key="1">
    <citation type="journal article" date="2004" name="Nature">
        <title>Genome duplication in the teleost fish Tetraodon nigroviridis reveals the early vertebrate proto-karyotype.</title>
        <authorList>
            <person name="Jaillon O."/>
            <person name="Aury J.-M."/>
            <person name="Brunet F."/>
            <person name="Petit J.-L."/>
            <person name="Stange-Thomann N."/>
            <person name="Mauceli E."/>
            <person name="Bouneau L."/>
            <person name="Fischer C."/>
            <person name="Ozouf-Costaz C."/>
            <person name="Bernot A."/>
            <person name="Nicaud S."/>
            <person name="Jaffe D."/>
            <person name="Fisher S."/>
            <person name="Lutfalla G."/>
            <person name="Dossat C."/>
            <person name="Segurens B."/>
            <person name="Dasilva C."/>
            <person name="Salanoubat M."/>
            <person name="Levy M."/>
            <person name="Boudet N."/>
            <person name="Castellano S."/>
            <person name="Anthouard V."/>
            <person name="Jubin C."/>
            <person name="Castelli V."/>
            <person name="Katinka M."/>
            <person name="Vacherie B."/>
            <person name="Biemont C."/>
            <person name="Skalli Z."/>
            <person name="Cattolico L."/>
            <person name="Poulain J."/>
            <person name="De Berardinis V."/>
            <person name="Cruaud C."/>
            <person name="Duprat S."/>
            <person name="Brottier P."/>
            <person name="Coutanceau J.-P."/>
            <person name="Gouzy J."/>
            <person name="Parra G."/>
            <person name="Lardier G."/>
            <person name="Chapple C."/>
            <person name="McKernan K.J."/>
            <person name="McEwan P."/>
            <person name="Bosak S."/>
            <person name="Kellis M."/>
            <person name="Volff J.-N."/>
            <person name="Guigo R."/>
            <person name="Zody M.C."/>
            <person name="Mesirov J."/>
            <person name="Lindblad-Toh K."/>
            <person name="Birren B."/>
            <person name="Nusbaum C."/>
            <person name="Kahn D."/>
            <person name="Robinson-Rechavi M."/>
            <person name="Laudet V."/>
            <person name="Schachter V."/>
            <person name="Quetier F."/>
            <person name="Saurin W."/>
            <person name="Scarpelli C."/>
            <person name="Wincker P."/>
            <person name="Lander E.S."/>
            <person name="Weissenbach J."/>
            <person name="Roest Crollius H."/>
        </authorList>
    </citation>
    <scope>NUCLEOTIDE SEQUENCE [LARGE SCALE GENOMIC DNA]</scope>
</reference>
<dbReference type="PANTHER" id="PTHR13621:SF2">
    <property type="entry name" value="PROLINE-RICH PROTEIN PRCC"/>
    <property type="match status" value="1"/>
</dbReference>
<reference evidence="2" key="2">
    <citation type="submission" date="2004-02" db="EMBL/GenBank/DDBJ databases">
        <authorList>
            <consortium name="Genoscope"/>
            <consortium name="Whitehead Institute Centre for Genome Research"/>
        </authorList>
    </citation>
    <scope>NUCLEOTIDE SEQUENCE</scope>
</reference>
<evidence type="ECO:0000313" key="2">
    <source>
        <dbReference type="EMBL" id="CAF89467.1"/>
    </source>
</evidence>
<feature type="compositionally biased region" description="Low complexity" evidence="1">
    <location>
        <begin position="170"/>
        <end position="185"/>
    </location>
</feature>
<accession>Q4TCB5</accession>
<feature type="compositionally biased region" description="Pro residues" evidence="1">
    <location>
        <begin position="227"/>
        <end position="240"/>
    </location>
</feature>